<accession>A0A4Q7PEV7</accession>
<reference evidence="2 3" key="1">
    <citation type="submission" date="2019-02" db="EMBL/GenBank/DDBJ databases">
        <title>Genomic Encyclopedia of Archaeal and Bacterial Type Strains, Phase II (KMG-II): from individual species to whole genera.</title>
        <authorList>
            <person name="Goeker M."/>
        </authorList>
    </citation>
    <scope>NUCLEOTIDE SEQUENCE [LARGE SCALE GENOMIC DNA]</scope>
    <source>
        <strain evidence="2 3">DSM 21411</strain>
    </source>
</reference>
<dbReference type="OrthoDB" id="9789501at2"/>
<dbReference type="SMART" id="SM00953">
    <property type="entry name" value="RES"/>
    <property type="match status" value="1"/>
</dbReference>
<dbReference type="InterPro" id="IPR014914">
    <property type="entry name" value="RES_dom"/>
</dbReference>
<name>A0A4Q7PEV7_9BACT</name>
<dbReference type="RefSeq" id="WP_130276277.1">
    <property type="nucleotide sequence ID" value="NZ_SGXG01000001.1"/>
</dbReference>
<gene>
    <name evidence="2" type="ORF">BC751_2988</name>
</gene>
<comment type="caution">
    <text evidence="2">The sequence shown here is derived from an EMBL/GenBank/DDBJ whole genome shotgun (WGS) entry which is preliminary data.</text>
</comment>
<dbReference type="AlphaFoldDB" id="A0A4Q7PEV7"/>
<sequence length="150" mass="17420">MKVFNIRKAKYANSLVASGVANRWNKEEEFILYTGSSIALSVLELLAHRSGIQIGLGYKLLTLELDVDEEDIQRIKPLDLPKDWRSIKSYPLLQEIGSNWYQSRRKLLMEVPSAIVPWESNFLINTRHSLFEKKVALAKVEDFEWDNRLL</sequence>
<proteinExistence type="predicted"/>
<evidence type="ECO:0000259" key="1">
    <source>
        <dbReference type="SMART" id="SM00953"/>
    </source>
</evidence>
<keyword evidence="3" id="KW-1185">Reference proteome</keyword>
<dbReference type="EMBL" id="SGXG01000001">
    <property type="protein sequence ID" value="RZS97382.1"/>
    <property type="molecule type" value="Genomic_DNA"/>
</dbReference>
<evidence type="ECO:0000313" key="2">
    <source>
        <dbReference type="EMBL" id="RZS97382.1"/>
    </source>
</evidence>
<dbReference type="Proteomes" id="UP000292209">
    <property type="component" value="Unassembled WGS sequence"/>
</dbReference>
<feature type="domain" description="RES" evidence="1">
    <location>
        <begin position="12"/>
        <end position="138"/>
    </location>
</feature>
<protein>
    <submittedName>
        <fullName evidence="2">RES domain-containing protein</fullName>
    </submittedName>
</protein>
<evidence type="ECO:0000313" key="3">
    <source>
        <dbReference type="Proteomes" id="UP000292209"/>
    </source>
</evidence>
<organism evidence="2 3">
    <name type="scientific">Cecembia calidifontis</name>
    <dbReference type="NCBI Taxonomy" id="1187080"/>
    <lineage>
        <taxon>Bacteria</taxon>
        <taxon>Pseudomonadati</taxon>
        <taxon>Bacteroidota</taxon>
        <taxon>Cytophagia</taxon>
        <taxon>Cytophagales</taxon>
        <taxon>Cyclobacteriaceae</taxon>
        <taxon>Cecembia</taxon>
    </lineage>
</organism>
<dbReference type="Pfam" id="PF08808">
    <property type="entry name" value="RES"/>
    <property type="match status" value="1"/>
</dbReference>